<evidence type="ECO:0000256" key="2">
    <source>
        <dbReference type="RuleBase" id="RU362039"/>
    </source>
</evidence>
<accession>A0A8J4H1M3</accession>
<name>A0A8J4H1M3_9BACL</name>
<dbReference type="AlphaFoldDB" id="A0A8J4H1M3"/>
<evidence type="ECO:0000259" key="3">
    <source>
        <dbReference type="Pfam" id="PF12850"/>
    </source>
</evidence>
<dbReference type="InterPro" id="IPR041802">
    <property type="entry name" value="MPP_YfcE"/>
</dbReference>
<dbReference type="GO" id="GO:0046872">
    <property type="term" value="F:metal ion binding"/>
    <property type="evidence" value="ECO:0007669"/>
    <property type="project" value="UniProtKB-KW"/>
</dbReference>
<dbReference type="InterPro" id="IPR024654">
    <property type="entry name" value="Calcineurin-like_PHP_lpxH"/>
</dbReference>
<dbReference type="Gene3D" id="3.60.21.10">
    <property type="match status" value="1"/>
</dbReference>
<dbReference type="EC" id="3.1.4.-" evidence="2"/>
<sequence length="165" mass="18633">MIRIGVLSDTHMPRKAKQLPTAVVDAFRNVRFILHAGDWNFPELAEELSAIAPVYGVAGNTDGTAVVEKYGWQRIVEIGGKRIGLVHGHQGLGKSTPDRAYRAFQHEQVDAIVFGHSHIPYRELREGVLLFNPGSPTDKRRQQHYSCGWLEVEGNEIRADWKFFN</sequence>
<comment type="cofactor">
    <cofactor evidence="2">
        <name>a divalent metal cation</name>
        <dbReference type="ChEBI" id="CHEBI:60240"/>
    </cofactor>
</comment>
<dbReference type="Proteomes" id="UP000677918">
    <property type="component" value="Unassembled WGS sequence"/>
</dbReference>
<keyword evidence="2" id="KW-0479">Metal-binding</keyword>
<keyword evidence="5" id="KW-1185">Reference proteome</keyword>
<dbReference type="Pfam" id="PF12850">
    <property type="entry name" value="Metallophos_2"/>
    <property type="match status" value="1"/>
</dbReference>
<gene>
    <name evidence="4" type="ORF">XYCOK13_05910</name>
</gene>
<dbReference type="PANTHER" id="PTHR11124">
    <property type="entry name" value="VACUOLAR SORTING PROTEIN VPS29"/>
    <property type="match status" value="1"/>
</dbReference>
<dbReference type="InterPro" id="IPR000979">
    <property type="entry name" value="Phosphodiesterase_MJ0936/Vps29"/>
</dbReference>
<feature type="domain" description="Calcineurin-like phosphoesterase" evidence="3">
    <location>
        <begin position="3"/>
        <end position="153"/>
    </location>
</feature>
<dbReference type="SUPFAM" id="SSF56300">
    <property type="entry name" value="Metallo-dependent phosphatases"/>
    <property type="match status" value="1"/>
</dbReference>
<dbReference type="NCBIfam" id="TIGR00040">
    <property type="entry name" value="yfcE"/>
    <property type="match status" value="1"/>
</dbReference>
<dbReference type="InterPro" id="IPR029052">
    <property type="entry name" value="Metallo-depent_PP-like"/>
</dbReference>
<comment type="similarity">
    <text evidence="1 2">Belongs to the metallophosphoesterase superfamily. YfcE family.</text>
</comment>
<dbReference type="GO" id="GO:0016787">
    <property type="term" value="F:hydrolase activity"/>
    <property type="evidence" value="ECO:0007669"/>
    <property type="project" value="UniProtKB-UniRule"/>
</dbReference>
<evidence type="ECO:0000256" key="1">
    <source>
        <dbReference type="ARBA" id="ARBA00008950"/>
    </source>
</evidence>
<evidence type="ECO:0000313" key="5">
    <source>
        <dbReference type="Proteomes" id="UP000677918"/>
    </source>
</evidence>
<dbReference type="RefSeq" id="WP_373314310.1">
    <property type="nucleotide sequence ID" value="NZ_BOVK01000006.1"/>
</dbReference>
<dbReference type="CDD" id="cd00841">
    <property type="entry name" value="MPP_YfcE"/>
    <property type="match status" value="1"/>
</dbReference>
<protein>
    <recommendedName>
        <fullName evidence="2">Phosphoesterase</fullName>
        <ecNumber evidence="2">3.1.4.-</ecNumber>
    </recommendedName>
</protein>
<dbReference type="EMBL" id="BOVK01000006">
    <property type="protein sequence ID" value="GIQ67767.1"/>
    <property type="molecule type" value="Genomic_DNA"/>
</dbReference>
<comment type="caution">
    <text evidence="4">The sequence shown here is derived from an EMBL/GenBank/DDBJ whole genome shotgun (WGS) entry which is preliminary data.</text>
</comment>
<proteinExistence type="inferred from homology"/>
<evidence type="ECO:0000313" key="4">
    <source>
        <dbReference type="EMBL" id="GIQ67767.1"/>
    </source>
</evidence>
<reference evidence="4" key="1">
    <citation type="submission" date="2021-04" db="EMBL/GenBank/DDBJ databases">
        <title>Draft genome sequence of Xylanibacillus composti strain K13.</title>
        <authorList>
            <person name="Uke A."/>
            <person name="Chhe C."/>
            <person name="Baramee S."/>
            <person name="Kosugi A."/>
        </authorList>
    </citation>
    <scope>NUCLEOTIDE SEQUENCE</scope>
    <source>
        <strain evidence="4">K13</strain>
    </source>
</reference>
<organism evidence="4 5">
    <name type="scientific">Xylanibacillus composti</name>
    <dbReference type="NCBI Taxonomy" id="1572762"/>
    <lineage>
        <taxon>Bacteria</taxon>
        <taxon>Bacillati</taxon>
        <taxon>Bacillota</taxon>
        <taxon>Bacilli</taxon>
        <taxon>Bacillales</taxon>
        <taxon>Paenibacillaceae</taxon>
        <taxon>Xylanibacillus</taxon>
    </lineage>
</organism>